<name>A0A1E3VPZ8_9HYPH</name>
<gene>
    <name evidence="2" type="ORF">AUC70_04630</name>
</gene>
<feature type="domain" description="SiaC family regulatory phosphoprotein" evidence="1">
    <location>
        <begin position="8"/>
        <end position="127"/>
    </location>
</feature>
<accession>A0A1E3VPZ8</accession>
<organism evidence="2 3">
    <name type="scientific">Methyloceanibacter stevinii</name>
    <dbReference type="NCBI Taxonomy" id="1774970"/>
    <lineage>
        <taxon>Bacteria</taxon>
        <taxon>Pseudomonadati</taxon>
        <taxon>Pseudomonadota</taxon>
        <taxon>Alphaproteobacteria</taxon>
        <taxon>Hyphomicrobiales</taxon>
        <taxon>Hyphomicrobiaceae</taxon>
        <taxon>Methyloceanibacter</taxon>
    </lineage>
</organism>
<dbReference type="AlphaFoldDB" id="A0A1E3VPZ8"/>
<evidence type="ECO:0000259" key="1">
    <source>
        <dbReference type="Pfam" id="PF09345"/>
    </source>
</evidence>
<evidence type="ECO:0000313" key="3">
    <source>
        <dbReference type="Proteomes" id="UP000094172"/>
    </source>
</evidence>
<dbReference type="Proteomes" id="UP000094172">
    <property type="component" value="Unassembled WGS sequence"/>
</dbReference>
<comment type="caution">
    <text evidence="2">The sequence shown here is derived from an EMBL/GenBank/DDBJ whole genome shotgun (WGS) entry which is preliminary data.</text>
</comment>
<protein>
    <recommendedName>
        <fullName evidence="1">SiaC family regulatory phosphoprotein domain-containing protein</fullName>
    </recommendedName>
</protein>
<dbReference type="STRING" id="1774970.AUC70_04630"/>
<dbReference type="EMBL" id="LPWE01000011">
    <property type="protein sequence ID" value="ODR95036.1"/>
    <property type="molecule type" value="Genomic_DNA"/>
</dbReference>
<dbReference type="Pfam" id="PF09345">
    <property type="entry name" value="SiaC"/>
    <property type="match status" value="1"/>
</dbReference>
<keyword evidence="3" id="KW-1185">Reference proteome</keyword>
<proteinExistence type="predicted"/>
<evidence type="ECO:0000313" key="2">
    <source>
        <dbReference type="EMBL" id="ODR95036.1"/>
    </source>
</evidence>
<dbReference type="InterPro" id="IPR018530">
    <property type="entry name" value="SiaC"/>
</dbReference>
<reference evidence="2 3" key="1">
    <citation type="journal article" date="2016" name="Environ. Microbiol.">
        <title>New Methyloceanibacter diversity from North Sea sediments includes methanotroph containing solely the soluble methane monooxygenase.</title>
        <authorList>
            <person name="Vekeman B."/>
            <person name="Kerckhof F.M."/>
            <person name="Cremers G."/>
            <person name="de Vos P."/>
            <person name="Vandamme P."/>
            <person name="Boon N."/>
            <person name="Op den Camp H.J."/>
            <person name="Heylen K."/>
        </authorList>
    </citation>
    <scope>NUCLEOTIDE SEQUENCE [LARGE SCALE GENOMIC DNA]</scope>
    <source>
        <strain evidence="2 3">R-67176</strain>
    </source>
</reference>
<sequence>MMRDPLNIEQTSRTPAVVFDYPNNHLKLSGESYPEDATEFYRPVFNALDEYLGSLGEGRCRFDFELIYLNSSSAKAVMMLMDKLEDAAKNGADVDVYWFYDNDDDTMQELGEEFGEELESAVFHLEKMAG</sequence>